<dbReference type="InterPro" id="IPR001499">
    <property type="entry name" value="GPCR_STE3"/>
</dbReference>
<evidence type="ECO:0000256" key="10">
    <source>
        <dbReference type="SAM" id="Phobius"/>
    </source>
</evidence>
<dbReference type="PRINTS" id="PR00899">
    <property type="entry name" value="GPCRSTE3"/>
</dbReference>
<evidence type="ECO:0008006" key="13">
    <source>
        <dbReference type="Google" id="ProtNLM"/>
    </source>
</evidence>
<evidence type="ECO:0000256" key="3">
    <source>
        <dbReference type="ARBA" id="ARBA00022507"/>
    </source>
</evidence>
<dbReference type="InterPro" id="IPR001546">
    <property type="entry name" value="GPCR_Pheromne_A_rcpt"/>
</dbReference>
<dbReference type="GO" id="GO:0000750">
    <property type="term" value="P:pheromone-dependent signal transduction involved in conjugation with cellular fusion"/>
    <property type="evidence" value="ECO:0007669"/>
    <property type="project" value="TreeGrafter"/>
</dbReference>
<keyword evidence="9" id="KW-0807">Transducer</keyword>
<feature type="transmembrane region" description="Helical" evidence="10">
    <location>
        <begin position="265"/>
        <end position="285"/>
    </location>
</feature>
<sequence length="467" mass="52775">MRYPVFPVGAFFAALLVLIPLPAHWRSRNVATMSIIFWLFVMDIIDGVNTIVWDSNVRRHLFVWCDITTKLTIGASVALPAATMCVCRNLELVASGRVARLTYHDKRRRMLFDLGMCFGLPAIIMVLHYVVQGHRFDILEFVGCLPATYYSIPAVFIIWFPPLLLSVLTSIYAALALHHFFRQRLTFAMQLKNSNSALSTGRYLRLVAMSILQIVWQTTLTAITMYDNISPGLRPWTNWADVHSDFGRVDTIPLGVYPVSFQRQFFLFLWVMPVSSFIFFIFFGFGEEAVKDYKNAIRWIRRRVLRQKIDEPRSPLEGSFLKSPRPTLNPVSFSSYDAKDDCTLPAYSPSSTTDRTLAGFDKEKFGIGEKITSMPLDVSSPLDDECSRPRHNYASSSFSSIASSPHIYISDAYPPPSPPAPVVSLPIPAYHRPFSPPTVCPLSSSDSQHPDALRVTVSTRTEVEHMV</sequence>
<feature type="transmembrane region" description="Helical" evidence="10">
    <location>
        <begin position="35"/>
        <end position="53"/>
    </location>
</feature>
<dbReference type="CDD" id="cd14966">
    <property type="entry name" value="7tmD_STE3"/>
    <property type="match status" value="1"/>
</dbReference>
<reference evidence="11" key="1">
    <citation type="submission" date="2022-11" db="EMBL/GenBank/DDBJ databases">
        <title>Genome Sequence of Cubamyces cubensis.</title>
        <authorList>
            <person name="Buettner E."/>
        </authorList>
    </citation>
    <scope>NUCLEOTIDE SEQUENCE</scope>
    <source>
        <strain evidence="11">MPL-01</strain>
    </source>
</reference>
<evidence type="ECO:0000256" key="7">
    <source>
        <dbReference type="ARBA" id="ARBA00023136"/>
    </source>
</evidence>
<keyword evidence="5 10" id="KW-1133">Transmembrane helix</keyword>
<evidence type="ECO:0000256" key="5">
    <source>
        <dbReference type="ARBA" id="ARBA00022989"/>
    </source>
</evidence>
<dbReference type="GO" id="GO:0004933">
    <property type="term" value="F:mating-type a-factor pheromone receptor activity"/>
    <property type="evidence" value="ECO:0007669"/>
    <property type="project" value="InterPro"/>
</dbReference>
<evidence type="ECO:0000256" key="2">
    <source>
        <dbReference type="ARBA" id="ARBA00011085"/>
    </source>
</evidence>
<keyword evidence="3" id="KW-0589">Pheromone response</keyword>
<gene>
    <name evidence="11" type="ORF">ONZ51_g12486</name>
</gene>
<name>A0AAD7TGF9_9APHY</name>
<organism evidence="11 12">
    <name type="scientific">Trametes cubensis</name>
    <dbReference type="NCBI Taxonomy" id="1111947"/>
    <lineage>
        <taxon>Eukaryota</taxon>
        <taxon>Fungi</taxon>
        <taxon>Dikarya</taxon>
        <taxon>Basidiomycota</taxon>
        <taxon>Agaricomycotina</taxon>
        <taxon>Agaricomycetes</taxon>
        <taxon>Polyporales</taxon>
        <taxon>Polyporaceae</taxon>
        <taxon>Trametes</taxon>
    </lineage>
</organism>
<evidence type="ECO:0000256" key="4">
    <source>
        <dbReference type="ARBA" id="ARBA00022692"/>
    </source>
</evidence>
<keyword evidence="6" id="KW-0297">G-protein coupled receptor</keyword>
<feature type="transmembrane region" description="Helical" evidence="10">
    <location>
        <begin position="6"/>
        <end position="23"/>
    </location>
</feature>
<dbReference type="EMBL" id="JAPEVG010000779">
    <property type="protein sequence ID" value="KAJ8455375.1"/>
    <property type="molecule type" value="Genomic_DNA"/>
</dbReference>
<dbReference type="PRINTS" id="PR00900">
    <property type="entry name" value="PHEROMONEAR"/>
</dbReference>
<evidence type="ECO:0000256" key="8">
    <source>
        <dbReference type="ARBA" id="ARBA00023170"/>
    </source>
</evidence>
<dbReference type="GO" id="GO:0005886">
    <property type="term" value="C:plasma membrane"/>
    <property type="evidence" value="ECO:0007669"/>
    <property type="project" value="TreeGrafter"/>
</dbReference>
<feature type="transmembrane region" description="Helical" evidence="10">
    <location>
        <begin position="151"/>
        <end position="181"/>
    </location>
</feature>
<feature type="transmembrane region" description="Helical" evidence="10">
    <location>
        <begin position="202"/>
        <end position="226"/>
    </location>
</feature>
<keyword evidence="7 10" id="KW-0472">Membrane</keyword>
<evidence type="ECO:0000256" key="6">
    <source>
        <dbReference type="ARBA" id="ARBA00023040"/>
    </source>
</evidence>
<dbReference type="Proteomes" id="UP001215151">
    <property type="component" value="Unassembled WGS sequence"/>
</dbReference>
<comment type="caution">
    <text evidence="11">The sequence shown here is derived from an EMBL/GenBank/DDBJ whole genome shotgun (WGS) entry which is preliminary data.</text>
</comment>
<keyword evidence="8" id="KW-0675">Receptor</keyword>
<evidence type="ECO:0000313" key="11">
    <source>
        <dbReference type="EMBL" id="KAJ8455375.1"/>
    </source>
</evidence>
<comment type="similarity">
    <text evidence="2">Belongs to the G-protein coupled receptor 4 family.</text>
</comment>
<evidence type="ECO:0000256" key="1">
    <source>
        <dbReference type="ARBA" id="ARBA00004141"/>
    </source>
</evidence>
<keyword evidence="4 10" id="KW-0812">Transmembrane</keyword>
<keyword evidence="12" id="KW-1185">Reference proteome</keyword>
<comment type="subcellular location">
    <subcellularLocation>
        <location evidence="1">Membrane</location>
        <topology evidence="1">Multi-pass membrane protein</topology>
    </subcellularLocation>
</comment>
<evidence type="ECO:0000256" key="9">
    <source>
        <dbReference type="ARBA" id="ARBA00023224"/>
    </source>
</evidence>
<dbReference type="PANTHER" id="PTHR28097:SF1">
    <property type="entry name" value="PHEROMONE A FACTOR RECEPTOR"/>
    <property type="match status" value="1"/>
</dbReference>
<feature type="transmembrane region" description="Helical" evidence="10">
    <location>
        <begin position="111"/>
        <end position="131"/>
    </location>
</feature>
<proteinExistence type="inferred from homology"/>
<evidence type="ECO:0000313" key="12">
    <source>
        <dbReference type="Proteomes" id="UP001215151"/>
    </source>
</evidence>
<accession>A0AAD7TGF9</accession>
<dbReference type="AlphaFoldDB" id="A0AAD7TGF9"/>
<protein>
    <recommendedName>
        <fullName evidence="13">Pheromone receptor</fullName>
    </recommendedName>
</protein>
<dbReference type="Pfam" id="PF02076">
    <property type="entry name" value="STE3"/>
    <property type="match status" value="1"/>
</dbReference>
<dbReference type="PANTHER" id="PTHR28097">
    <property type="entry name" value="PHEROMONE A FACTOR RECEPTOR"/>
    <property type="match status" value="1"/>
</dbReference>